<evidence type="ECO:0000313" key="3">
    <source>
        <dbReference type="Proteomes" id="UP000028725"/>
    </source>
</evidence>
<evidence type="ECO:0000313" key="2">
    <source>
        <dbReference type="EMBL" id="KFE64696.1"/>
    </source>
</evidence>
<dbReference type="AlphaFoldDB" id="A0A085WAI3"/>
<proteinExistence type="predicted"/>
<keyword evidence="3" id="KW-1185">Reference proteome</keyword>
<gene>
    <name evidence="2" type="ORF">DB31_1714</name>
</gene>
<dbReference type="EMBL" id="JMCB01000013">
    <property type="protein sequence ID" value="KFE64696.1"/>
    <property type="molecule type" value="Genomic_DNA"/>
</dbReference>
<feature type="region of interest" description="Disordered" evidence="1">
    <location>
        <begin position="269"/>
        <end position="293"/>
    </location>
</feature>
<dbReference type="RefSeq" id="WP_044193626.1">
    <property type="nucleotide sequence ID" value="NZ_JMCB01000013.1"/>
</dbReference>
<dbReference type="Proteomes" id="UP000028725">
    <property type="component" value="Unassembled WGS sequence"/>
</dbReference>
<feature type="compositionally biased region" description="Acidic residues" evidence="1">
    <location>
        <begin position="282"/>
        <end position="293"/>
    </location>
</feature>
<reference evidence="2 3" key="1">
    <citation type="submission" date="2014-04" db="EMBL/GenBank/DDBJ databases">
        <title>Genome assembly of Hyalangium minutum DSM 14724.</title>
        <authorList>
            <person name="Sharma G."/>
            <person name="Subramanian S."/>
        </authorList>
    </citation>
    <scope>NUCLEOTIDE SEQUENCE [LARGE SCALE GENOMIC DNA]</scope>
    <source>
        <strain evidence="2 3">DSM 14724</strain>
    </source>
</reference>
<name>A0A085WAI3_9BACT</name>
<dbReference type="PATRIC" id="fig|394096.3.peg.6051"/>
<protein>
    <recommendedName>
        <fullName evidence="4">Peptidase MA-like domain-containing protein</fullName>
    </recommendedName>
</protein>
<sequence>MASAVLALWVSAGCVGPRSGLKAELLTVETAVGTFRIEYPSREEAGALMVRAALENAGHQLVKWGRLHEPVTVRVHPDHKSLERAAKRSGYEWLRAWARYDVVDVQAPETWSPLSATQQDLNETLLHELTHTVMYQAAADLGGWRQKKIPGWFREGMASYTANQGYRWPTLETLARTLEENPSWEPLLRPEPLYAEQMPVAYGAAHHAFSFLVNRYGEDTVRKLLEEMSRGPDFPGAFTSIVGLPPEAFLRDFSRYLRLRGFKGGRLLHPSPDALAPSEEQSAPEEPAEAPGS</sequence>
<dbReference type="STRING" id="394096.DB31_1714"/>
<evidence type="ECO:0000256" key="1">
    <source>
        <dbReference type="SAM" id="MobiDB-lite"/>
    </source>
</evidence>
<organism evidence="2 3">
    <name type="scientific">Hyalangium minutum</name>
    <dbReference type="NCBI Taxonomy" id="394096"/>
    <lineage>
        <taxon>Bacteria</taxon>
        <taxon>Pseudomonadati</taxon>
        <taxon>Myxococcota</taxon>
        <taxon>Myxococcia</taxon>
        <taxon>Myxococcales</taxon>
        <taxon>Cystobacterineae</taxon>
        <taxon>Archangiaceae</taxon>
        <taxon>Hyalangium</taxon>
    </lineage>
</organism>
<accession>A0A085WAI3</accession>
<comment type="caution">
    <text evidence="2">The sequence shown here is derived from an EMBL/GenBank/DDBJ whole genome shotgun (WGS) entry which is preliminary data.</text>
</comment>
<evidence type="ECO:0008006" key="4">
    <source>
        <dbReference type="Google" id="ProtNLM"/>
    </source>
</evidence>